<evidence type="ECO:0000313" key="5">
    <source>
        <dbReference type="Proteomes" id="UP000887575"/>
    </source>
</evidence>
<dbReference type="GO" id="GO:0005519">
    <property type="term" value="F:cytoskeletal regulatory protein binding"/>
    <property type="evidence" value="ECO:0007669"/>
    <property type="project" value="InterPro"/>
</dbReference>
<keyword evidence="1 2" id="KW-0175">Coiled coil</keyword>
<feature type="compositionally biased region" description="Pro residues" evidence="3">
    <location>
        <begin position="691"/>
        <end position="722"/>
    </location>
</feature>
<organism evidence="5 6">
    <name type="scientific">Mesorhabditis belari</name>
    <dbReference type="NCBI Taxonomy" id="2138241"/>
    <lineage>
        <taxon>Eukaryota</taxon>
        <taxon>Metazoa</taxon>
        <taxon>Ecdysozoa</taxon>
        <taxon>Nematoda</taxon>
        <taxon>Chromadorea</taxon>
        <taxon>Rhabditida</taxon>
        <taxon>Rhabditina</taxon>
        <taxon>Rhabditomorpha</taxon>
        <taxon>Rhabditoidea</taxon>
        <taxon>Rhabditidae</taxon>
        <taxon>Mesorhabditinae</taxon>
        <taxon>Mesorhabditis</taxon>
    </lineage>
</organism>
<feature type="domain" description="Actin interacting protein 3 C-terminal" evidence="4">
    <location>
        <begin position="250"/>
        <end position="600"/>
    </location>
</feature>
<dbReference type="PANTHER" id="PTHR22741:SF10">
    <property type="entry name" value="COILED-COIL DOMAIN-CONTAINING PROTEIN CG32809"/>
    <property type="match status" value="1"/>
</dbReference>
<evidence type="ECO:0000313" key="6">
    <source>
        <dbReference type="WBParaSite" id="MBELARI_LOCUS10375"/>
    </source>
</evidence>
<dbReference type="InterPro" id="IPR051825">
    <property type="entry name" value="SRCIN1"/>
</dbReference>
<keyword evidence="5" id="KW-1185">Reference proteome</keyword>
<feature type="region of interest" description="Disordered" evidence="3">
    <location>
        <begin position="196"/>
        <end position="239"/>
    </location>
</feature>
<dbReference type="PANTHER" id="PTHR22741">
    <property type="entry name" value="P140CAP/SNIP-RELATED"/>
    <property type="match status" value="1"/>
</dbReference>
<dbReference type="InterPro" id="IPR022782">
    <property type="entry name" value="AIP3-like_C"/>
</dbReference>
<sequence>MSRLFNWKLRLGLGRKTPEPKESMAVTIQENSIPPTIQNQPNDQKSPRVRFDEKASVQEVWTNGPPVDYQRSPIQSVNGPPVIGSPLHGSSPPKPYPGYSPPTGYPINSVHQLGTIQEFEFDRGVSKKDQRANEWKYADDVKVTIAPIAHAEVDEQPRYSRDTTRASTVLQNLREQADHIELNEKRRQQINNHNQPIGLIQSQPSPLPEHPDMNRSLQIPRATPTPQSGRLSAEPQSSKRDWEHDMNVIFLQANDEVKRVVLPPRIDAMEQIKMAFVRVFPHITRGYIEQPFVKIYIQDPVKGLFYELDDLREVRHKTVLRLREQRANGVASPVRHLDHPDYHSEAEVDDANRHRFVSLARPASAMARARDPYYDSYSSDASDSRANSVTRSGSATPIIDKEARDRMETMERQLAGLSSLVHTALVSKGMPESAQRDMADLRRQILALHPDPDRLPNESPAPASELSTSPSNRRDLVTLRERIHATGTDCRQLRSTAQANAQEAQNMLQEASLEITRMISQQIAGSTHPVIRRSQTPQIQAKDDFEEGRMRDEHETRTRALIDTLATFEKNVESLRTSVLSANRKLKMSEVEQLTEQLTQIGRTAASIKTDFPSLQSKIETRIKQDMERVVRDEKYIREETQAVDQSLRRCKALANIMVTMKKLAMVQDPSLGRGHHAQRNSKNTNVSLTLPPPIPLSSHLPPPPPPPSTEQIPPPPVPPSPNNYSRQETPQTSTLDSVLDEVQSIPSVPHPPAVSSLMHPSIQAVPTGQPPRPPSRTSVSDVRSKFKQPPELPEQIRSLIEDAKRSSPSLDSQANERTPKTLDERQRELAEKQRQLTSQFHQMQSLPQSQSS</sequence>
<feature type="compositionally biased region" description="Basic and acidic residues" evidence="3">
    <location>
        <begin position="818"/>
        <end position="835"/>
    </location>
</feature>
<proteinExistence type="predicted"/>
<feature type="compositionally biased region" description="Polar residues" evidence="3">
    <location>
        <begin position="26"/>
        <end position="44"/>
    </location>
</feature>
<dbReference type="WBParaSite" id="MBELARI_LOCUS10375">
    <property type="protein sequence ID" value="MBELARI_LOCUS10375"/>
    <property type="gene ID" value="MBELARI_LOCUS10375"/>
</dbReference>
<protein>
    <submittedName>
        <fullName evidence="6">Actin interacting protein 3 C-terminal domain-containing protein</fullName>
    </submittedName>
</protein>
<evidence type="ECO:0000259" key="4">
    <source>
        <dbReference type="SMART" id="SM00806"/>
    </source>
</evidence>
<evidence type="ECO:0000256" key="2">
    <source>
        <dbReference type="SAM" id="Coils"/>
    </source>
</evidence>
<feature type="compositionally biased region" description="Polar residues" evidence="3">
    <location>
        <begin position="807"/>
        <end position="817"/>
    </location>
</feature>
<dbReference type="GO" id="GO:0005737">
    <property type="term" value="C:cytoplasm"/>
    <property type="evidence" value="ECO:0007669"/>
    <property type="project" value="TreeGrafter"/>
</dbReference>
<feature type="compositionally biased region" description="Low complexity" evidence="3">
    <location>
        <begin position="374"/>
        <end position="386"/>
    </location>
</feature>
<feature type="compositionally biased region" description="Polar residues" evidence="3">
    <location>
        <begin position="224"/>
        <end position="236"/>
    </location>
</feature>
<accession>A0AAF3E8X9</accession>
<dbReference type="Pfam" id="PF03915">
    <property type="entry name" value="AIP3"/>
    <property type="match status" value="1"/>
</dbReference>
<reference evidence="6" key="1">
    <citation type="submission" date="2024-02" db="UniProtKB">
        <authorList>
            <consortium name="WormBaseParasite"/>
        </authorList>
    </citation>
    <scope>IDENTIFICATION</scope>
</reference>
<feature type="region of interest" description="Disordered" evidence="3">
    <location>
        <begin position="450"/>
        <end position="474"/>
    </location>
</feature>
<feature type="region of interest" description="Disordered" evidence="3">
    <location>
        <begin position="672"/>
        <end position="853"/>
    </location>
</feature>
<feature type="region of interest" description="Disordered" evidence="3">
    <location>
        <begin position="15"/>
        <end position="95"/>
    </location>
</feature>
<evidence type="ECO:0000256" key="1">
    <source>
        <dbReference type="ARBA" id="ARBA00023054"/>
    </source>
</evidence>
<dbReference type="SMART" id="SM00806">
    <property type="entry name" value="AIP3"/>
    <property type="match status" value="1"/>
</dbReference>
<dbReference type="Proteomes" id="UP000887575">
    <property type="component" value="Unassembled WGS sequence"/>
</dbReference>
<evidence type="ECO:0000256" key="3">
    <source>
        <dbReference type="SAM" id="MobiDB-lite"/>
    </source>
</evidence>
<dbReference type="InterPro" id="IPR005613">
    <property type="entry name" value="AIP3_C"/>
</dbReference>
<feature type="compositionally biased region" description="Polar residues" evidence="3">
    <location>
        <begin position="723"/>
        <end position="737"/>
    </location>
</feature>
<feature type="coiled-coil region" evidence="2">
    <location>
        <begin position="494"/>
        <end position="521"/>
    </location>
</feature>
<dbReference type="AlphaFoldDB" id="A0AAF3E8X9"/>
<feature type="compositionally biased region" description="Basic and acidic residues" evidence="3">
    <location>
        <begin position="45"/>
        <end position="56"/>
    </location>
</feature>
<name>A0AAF3E8X9_9BILA</name>
<dbReference type="Gene3D" id="1.20.58.1540">
    <property type="entry name" value="Actin interacting protein 3, C-terminal domain"/>
    <property type="match status" value="1"/>
</dbReference>
<feature type="compositionally biased region" description="Polar residues" evidence="3">
    <location>
        <begin position="836"/>
        <end position="853"/>
    </location>
</feature>
<feature type="region of interest" description="Disordered" evidence="3">
    <location>
        <begin position="374"/>
        <end position="401"/>
    </location>
</feature>